<dbReference type="Gene3D" id="2.40.70.10">
    <property type="entry name" value="Acid Proteases"/>
    <property type="match status" value="2"/>
</dbReference>
<name>A0A2L2T124_9HYPO</name>
<keyword evidence="2" id="KW-1185">Reference proteome</keyword>
<evidence type="ECO:0000313" key="2">
    <source>
        <dbReference type="Proteomes" id="UP000245910"/>
    </source>
</evidence>
<dbReference type="EMBL" id="LN649230">
    <property type="protein sequence ID" value="CEI63238.1"/>
    <property type="molecule type" value="Genomic_DNA"/>
</dbReference>
<dbReference type="CDD" id="cd06257">
    <property type="entry name" value="DnaJ"/>
    <property type="match status" value="1"/>
</dbReference>
<protein>
    <recommendedName>
        <fullName evidence="3">J domain-containing protein</fullName>
    </recommendedName>
</protein>
<evidence type="ECO:0000313" key="1">
    <source>
        <dbReference type="EMBL" id="CEI63238.1"/>
    </source>
</evidence>
<dbReference type="InterPro" id="IPR001623">
    <property type="entry name" value="DnaJ_domain"/>
</dbReference>
<dbReference type="AlphaFoldDB" id="A0A2L2T124"/>
<evidence type="ECO:0008006" key="3">
    <source>
        <dbReference type="Google" id="ProtNLM"/>
    </source>
</evidence>
<dbReference type="Proteomes" id="UP000245910">
    <property type="component" value="Chromosome II"/>
</dbReference>
<accession>A0A2L2T124</accession>
<organism evidence="1 2">
    <name type="scientific">Fusarium venenatum</name>
    <dbReference type="NCBI Taxonomy" id="56646"/>
    <lineage>
        <taxon>Eukaryota</taxon>
        <taxon>Fungi</taxon>
        <taxon>Dikarya</taxon>
        <taxon>Ascomycota</taxon>
        <taxon>Pezizomycotina</taxon>
        <taxon>Sordariomycetes</taxon>
        <taxon>Hypocreomycetidae</taxon>
        <taxon>Hypocreales</taxon>
        <taxon>Nectriaceae</taxon>
        <taxon>Fusarium</taxon>
    </lineage>
</organism>
<proteinExistence type="predicted"/>
<dbReference type="Gene3D" id="1.10.287.110">
    <property type="entry name" value="DnaJ domain"/>
    <property type="match status" value="1"/>
</dbReference>
<dbReference type="SUPFAM" id="SSF46565">
    <property type="entry name" value="Chaperone J-domain"/>
    <property type="match status" value="1"/>
</dbReference>
<reference evidence="2" key="1">
    <citation type="submission" date="2014-10" db="EMBL/GenBank/DDBJ databases">
        <authorList>
            <person name="King R."/>
        </authorList>
    </citation>
    <scope>NUCLEOTIDE SEQUENCE [LARGE SCALE GENOMIC DNA]</scope>
    <source>
        <strain evidence="2">A3/5</strain>
    </source>
</reference>
<dbReference type="CDD" id="cd00303">
    <property type="entry name" value="retropepsin_like"/>
    <property type="match status" value="2"/>
</dbReference>
<dbReference type="STRING" id="56646.A0A2L2T124"/>
<dbReference type="InterPro" id="IPR021109">
    <property type="entry name" value="Peptidase_aspartic_dom_sf"/>
</dbReference>
<sequence length="523" mass="60207">MASTLWVDPYETLGVARDAKLPTINLTYRLHLRSHIKRLFNNAAMKANMQREFQKVQDAYDVIIKKNELKRAIETIIGGELQQFKECWEILLLARKPTEKHLIDSLTRERWSTVCKNSTQPGDPLDRVQPGWLIGVVSCIQLFYDFISLLLTSIKRTWVRRSHPKYEYQQLETSTALFGVTIERDSQQVDVELPLILEGQHIMATPDLGSDYNVMSASVVKQLRLNVQDCFLCKCMGNKFKMANGRVITCKGLVWTCFAFPSEEALNLPIGFHVLEPLATSIVIGRKFLNKTSTLTTHLNRFVHSPRPFWNALSTSRILHLKAPSRTLQCSINSTLVGANVDTRAEMNLASPEFAARSGVRIKPADQQHQFVQLADGSITSIIGSFRARFNPFDKPSNKTLRLGPRMQKFYILDGLTSDVLLGRQLLLEMYAFVNQVNQSNTFFDMKRPSLHDDLNVIAWIEEWRGMFGWHPVERDYLDVKHSTFWFNVETDVLNERDRPHQIQTCLTEAEEQMRQKQELYLK</sequence>
<dbReference type="InterPro" id="IPR036869">
    <property type="entry name" value="J_dom_sf"/>
</dbReference>